<evidence type="ECO:0000256" key="1">
    <source>
        <dbReference type="SAM" id="Phobius"/>
    </source>
</evidence>
<keyword evidence="1" id="KW-1133">Transmembrane helix</keyword>
<dbReference type="EMBL" id="OM869516">
    <property type="protein sequence ID" value="UPW40905.1"/>
    <property type="molecule type" value="Genomic_DNA"/>
</dbReference>
<reference evidence="3" key="1">
    <citation type="submission" date="2022-02" db="EMBL/GenBank/DDBJ databases">
        <title>Towards deciphering the DNA virus diversity associated with rodent species in the families Cricetidae and Heteromyidae.</title>
        <authorList>
            <person name="Lund M."/>
            <person name="Larsen B.B."/>
            <person name="Gryseels S."/>
            <person name="Kraberger S."/>
            <person name="Rowsey D.M."/>
            <person name="Steger L."/>
            <person name="Yule K.M."/>
            <person name="Upham N.S."/>
            <person name="Worobey M."/>
            <person name="Van Doorslaer K."/>
            <person name="Varsani A."/>
        </authorList>
    </citation>
    <scope>NUCLEOTIDE SEQUENCE</scope>
    <source>
        <strain evidence="3">UA08Rod_6143</strain>
    </source>
</reference>
<accession>A0A976R7W6</accession>
<protein>
    <submittedName>
        <fullName evidence="3">Replication initiator protein</fullName>
    </submittedName>
</protein>
<evidence type="ECO:0000313" key="3">
    <source>
        <dbReference type="EMBL" id="UPW40905.1"/>
    </source>
</evidence>
<keyword evidence="1" id="KW-0472">Membrane</keyword>
<feature type="transmembrane region" description="Helical" evidence="1">
    <location>
        <begin position="6"/>
        <end position="24"/>
    </location>
</feature>
<proteinExistence type="predicted"/>
<sequence length="329" mass="40009">MHADWAVCHIIIIIGGIMACLHPLRVYQSRRKKKDTGSFYYTFDPKKGHTDLYLDIPCNKCEGCMLARSYQWSMRCVCEAQSYTESYFLTLTYDNENLPDGSELNRTHITQFVKRLRWHFRHYKLKVFYCGEYGTHRHRPHYHMIVFGLPLQKENVRLFLHSYSRKKNPNYVSPKISDIWGKGLVTIGSFTDQSASYVAQYCLKKQTREYYEFIKTKRVKPFIGASNRNALGFDFFQKSWFEIFTRGWFRLLEKSLRPLRYFVYLLKKHHPLEWFKFIELPRRIKMTKERLEYYRDRALHYENERNKALSRYYRERKILRSLQERRDLL</sequence>
<evidence type="ECO:0000259" key="2">
    <source>
        <dbReference type="Pfam" id="PF23343"/>
    </source>
</evidence>
<dbReference type="Pfam" id="PF23343">
    <property type="entry name" value="REP_ORF2-G2P"/>
    <property type="match status" value="1"/>
</dbReference>
<name>A0A976R7W6_9VIRU</name>
<keyword evidence="1" id="KW-0812">Transmembrane</keyword>
<organism evidence="3">
    <name type="scientific">Sigmofec virus UA08Rod_6143</name>
    <dbReference type="NCBI Taxonomy" id="2929223"/>
    <lineage>
        <taxon>Viruses</taxon>
        <taxon>Monodnaviria</taxon>
        <taxon>Sangervirae</taxon>
        <taxon>Phixviricota</taxon>
        <taxon>Malgrandaviricetes</taxon>
        <taxon>Petitvirales</taxon>
        <taxon>Microviridae</taxon>
    </lineage>
</organism>
<dbReference type="InterPro" id="IPR056906">
    <property type="entry name" value="ORF2/G2P_dom"/>
</dbReference>
<feature type="domain" description="Replication-associated protein ORF2/G2P" evidence="2">
    <location>
        <begin position="87"/>
        <end position="205"/>
    </location>
</feature>